<dbReference type="PANTHER" id="PTHR36115:SF6">
    <property type="entry name" value="PROLINE-RICH ANTIGEN HOMOLOG"/>
    <property type="match status" value="1"/>
</dbReference>
<feature type="compositionally biased region" description="Low complexity" evidence="7">
    <location>
        <begin position="104"/>
        <end position="121"/>
    </location>
</feature>
<feature type="transmembrane region" description="Helical" evidence="8">
    <location>
        <begin position="182"/>
        <end position="205"/>
    </location>
</feature>
<evidence type="ECO:0000256" key="5">
    <source>
        <dbReference type="ARBA" id="ARBA00022989"/>
    </source>
</evidence>
<feature type="compositionally biased region" description="Low complexity" evidence="7">
    <location>
        <begin position="413"/>
        <end position="460"/>
    </location>
</feature>
<feature type="domain" description="FHA" evidence="9">
    <location>
        <begin position="533"/>
        <end position="584"/>
    </location>
</feature>
<gene>
    <name evidence="10" type="ORF">D641_0114305</name>
</gene>
<dbReference type="HOGENOM" id="CLU_439844_0_0_11"/>
<dbReference type="SUPFAM" id="SSF49879">
    <property type="entry name" value="SMAD/FHA domain"/>
    <property type="match status" value="1"/>
</dbReference>
<sequence>MSQTRYCSTCGTLLSQGAAICGECGARYQESPYERRATDAPGAWAQAPRARSRDLGTEEEAVPDQDGIELISQDALQPKTPGATALRPQEQYDQMMVTQPPTKAPGQGSASGAPSATGSSAVDGPSASSGAMEMAPPLDGCTPASPLKRFLAALVDGVIATVLLVPLTIGLVLAITQDTVGVLASVLVGVGVALPTAYTVLMIWLQGAKGFTLGKLILGLRTVRLTEGGPIGLLRSLGRWFLYGLASLIMALSVFLDPKKLLRGFHDRAVDSVVVDIKAGRNPMKPRPDDFERHSAEHYLGSPLVAVTTHENLLATPGAAWAGQQESSASSAAEGEPVQSDSWAAGPGVPSPYAPPPQHAQSAADTGWAPPEIPDLTPPPAVGQDWGVPAPQPDAQPSPAPQQWDAPAPPGQAPQQWQAPAPEQSDPIQQPPQQWAPPAQDQQWQAPAQDAPAQQQWQAPSPAPTDAPQQVPPEQTADAWDGGDIDEQTRVVLSESEDLGDLEQTRVSAVAPRIPKVTLRADDGTERVVSSPVVIGRNPATGDGEVQFVLKDETRSMSKTHLRLDGTGTDITVTDLGSTNGSAIVRADGSRESLVPDTPTVLPEGASLTLGDRSMTVERDS</sequence>
<evidence type="ECO:0000256" key="8">
    <source>
        <dbReference type="SAM" id="Phobius"/>
    </source>
</evidence>
<evidence type="ECO:0000259" key="9">
    <source>
        <dbReference type="PROSITE" id="PS50006"/>
    </source>
</evidence>
<dbReference type="AlphaFoldDB" id="A0A022KTJ8"/>
<dbReference type="Proteomes" id="UP000019754">
    <property type="component" value="Unassembled WGS sequence"/>
</dbReference>
<keyword evidence="11" id="KW-1185">Reference proteome</keyword>
<keyword evidence="5 8" id="KW-1133">Transmembrane helix</keyword>
<dbReference type="Gene3D" id="2.60.200.20">
    <property type="match status" value="1"/>
</dbReference>
<dbReference type="EMBL" id="AORC01000022">
    <property type="protein sequence ID" value="EYT47838.1"/>
    <property type="molecule type" value="Genomic_DNA"/>
</dbReference>
<feature type="compositionally biased region" description="Low complexity" evidence="7">
    <location>
        <begin position="320"/>
        <end position="336"/>
    </location>
</feature>
<keyword evidence="4 8" id="KW-0812">Transmembrane</keyword>
<dbReference type="GO" id="GO:0005886">
    <property type="term" value="C:plasma membrane"/>
    <property type="evidence" value="ECO:0007669"/>
    <property type="project" value="UniProtKB-SubCell"/>
</dbReference>
<keyword evidence="2" id="KW-1003">Cell membrane</keyword>
<dbReference type="InterPro" id="IPR010432">
    <property type="entry name" value="RDD"/>
</dbReference>
<dbReference type="PROSITE" id="PS50006">
    <property type="entry name" value="FHA_DOMAIN"/>
    <property type="match status" value="1"/>
</dbReference>
<feature type="region of interest" description="Disordered" evidence="7">
    <location>
        <begin position="320"/>
        <end position="497"/>
    </location>
</feature>
<evidence type="ECO:0000256" key="6">
    <source>
        <dbReference type="ARBA" id="ARBA00023136"/>
    </source>
</evidence>
<dbReference type="OrthoDB" id="3254248at2"/>
<evidence type="ECO:0000313" key="10">
    <source>
        <dbReference type="EMBL" id="EYT47838.1"/>
    </source>
</evidence>
<dbReference type="Pfam" id="PF06271">
    <property type="entry name" value="RDD"/>
    <property type="match status" value="1"/>
</dbReference>
<evidence type="ECO:0000256" key="1">
    <source>
        <dbReference type="ARBA" id="ARBA00004651"/>
    </source>
</evidence>
<comment type="caution">
    <text evidence="10">The sequence shown here is derived from an EMBL/GenBank/DDBJ whole genome shotgun (WGS) entry which is preliminary data.</text>
</comment>
<evidence type="ECO:0000313" key="11">
    <source>
        <dbReference type="Proteomes" id="UP000019754"/>
    </source>
</evidence>
<comment type="subcellular location">
    <subcellularLocation>
        <location evidence="1">Cell membrane</location>
        <topology evidence="1">Multi-pass membrane protein</topology>
    </subcellularLocation>
</comment>
<feature type="transmembrane region" description="Helical" evidence="8">
    <location>
        <begin position="150"/>
        <end position="175"/>
    </location>
</feature>
<dbReference type="PANTHER" id="PTHR36115">
    <property type="entry name" value="PROLINE-RICH ANTIGEN HOMOLOG-RELATED"/>
    <property type="match status" value="1"/>
</dbReference>
<keyword evidence="6 8" id="KW-0472">Membrane</keyword>
<accession>A0A022KTJ8</accession>
<feature type="region of interest" description="Disordered" evidence="7">
    <location>
        <begin position="98"/>
        <end position="137"/>
    </location>
</feature>
<dbReference type="STRING" id="1249481.D641_0114305"/>
<organism evidence="10 11">
    <name type="scientific">Brachybacterium muris UCD-AY4</name>
    <dbReference type="NCBI Taxonomy" id="1249481"/>
    <lineage>
        <taxon>Bacteria</taxon>
        <taxon>Bacillati</taxon>
        <taxon>Actinomycetota</taxon>
        <taxon>Actinomycetes</taxon>
        <taxon>Micrococcales</taxon>
        <taxon>Dermabacteraceae</taxon>
        <taxon>Brachybacterium</taxon>
    </lineage>
</organism>
<evidence type="ECO:0000256" key="4">
    <source>
        <dbReference type="ARBA" id="ARBA00022692"/>
    </source>
</evidence>
<reference evidence="10 11" key="1">
    <citation type="journal article" date="2013" name="Genome Announc.">
        <title>Draft genome sequence of an Actinobacterium, Brachybacterium muris strain UCD-AY4.</title>
        <authorList>
            <person name="Lo J.R."/>
            <person name="Lang J.M."/>
            <person name="Darling A.E."/>
            <person name="Eisen J.A."/>
            <person name="Coil D.A."/>
        </authorList>
    </citation>
    <scope>NUCLEOTIDE SEQUENCE [LARGE SCALE GENOMIC DNA]</scope>
    <source>
        <strain evidence="10 11">UCD-AY4</strain>
    </source>
</reference>
<evidence type="ECO:0000256" key="3">
    <source>
        <dbReference type="ARBA" id="ARBA00022553"/>
    </source>
</evidence>
<dbReference type="InterPro" id="IPR008984">
    <property type="entry name" value="SMAD_FHA_dom_sf"/>
</dbReference>
<dbReference type="InterPro" id="IPR000253">
    <property type="entry name" value="FHA_dom"/>
</dbReference>
<evidence type="ECO:0000256" key="2">
    <source>
        <dbReference type="ARBA" id="ARBA00022475"/>
    </source>
</evidence>
<dbReference type="CDD" id="cd00060">
    <property type="entry name" value="FHA"/>
    <property type="match status" value="1"/>
</dbReference>
<feature type="region of interest" description="Disordered" evidence="7">
    <location>
        <begin position="594"/>
        <end position="621"/>
    </location>
</feature>
<protein>
    <recommendedName>
        <fullName evidence="9">FHA domain-containing protein</fullName>
    </recommendedName>
</protein>
<proteinExistence type="predicted"/>
<feature type="compositionally biased region" description="Pro residues" evidence="7">
    <location>
        <begin position="390"/>
        <end position="400"/>
    </location>
</feature>
<feature type="region of interest" description="Disordered" evidence="7">
    <location>
        <begin position="33"/>
        <end position="61"/>
    </location>
</feature>
<dbReference type="InterPro" id="IPR051791">
    <property type="entry name" value="Pra-immunoreactive"/>
</dbReference>
<keyword evidence="3" id="KW-0597">Phosphoprotein</keyword>
<feature type="compositionally biased region" description="Pro residues" evidence="7">
    <location>
        <begin position="349"/>
        <end position="358"/>
    </location>
</feature>
<name>A0A022KTJ8_9MICO</name>
<dbReference type="Pfam" id="PF00498">
    <property type="entry name" value="FHA"/>
    <property type="match status" value="1"/>
</dbReference>
<feature type="compositionally biased region" description="Pro residues" evidence="7">
    <location>
        <begin position="371"/>
        <end position="381"/>
    </location>
</feature>
<evidence type="ECO:0000256" key="7">
    <source>
        <dbReference type="SAM" id="MobiDB-lite"/>
    </source>
</evidence>